<comment type="caution">
    <text evidence="1">The sequence shown here is derived from an EMBL/GenBank/DDBJ whole genome shotgun (WGS) entry which is preliminary data.</text>
</comment>
<sequence>MENRIEESLLDVLDQETRDPAKVQEELLCRILGENLHTEYLRRCGLTAATKKAFKECVPIVNYEDMKPDIERIANGDKSPIFCAEPVAEFLISSGTSSGVHKLYSKPANHQEGNQRYINTASAILCKHYPDLKKGKRLEFMYVREPGTTPCGLITKTALTSYTQRFTLRNDFSNLTTSPREVVLCTDSVQSTYCQLLCGLMESSEVLNVGTFFASTFVRIIRTIEDCWADICEDLETGQINKKITNLSVRKAMARVLRPHPELASRVRAECCKNSWQGIIKRLWPNIRVIETVVTGSMKQYIPIIDYYSDGAQIVSMTYNSSETFLGFNMNPVCSPWEITYMLAPSAAYFEFLPVNRRNDIMEQLNSNLSIDSLAVVDLNDVQVGNEYELLVTTYTGLYRYRMGDILKVAGYYISAPTFFFVCRQNVILSIDSDKTDETDLHNAVTTAASSVHKIVRDYSSYVDLESKPPHYVIFWELAEGTEVDPDELKECCHAMEESLSSTYRRGRRENAIGPLEIRLVKKGSFEKLMDCCVARGANAGQVKVPRCLKRPAILLEVVEEGVYQIAFSPRLPSYSPTILLSPTDNN</sequence>
<proteinExistence type="predicted"/>
<keyword evidence="2" id="KW-1185">Reference proteome</keyword>
<gene>
    <name evidence="1" type="ORF">O6H91_05G036400</name>
</gene>
<evidence type="ECO:0000313" key="2">
    <source>
        <dbReference type="Proteomes" id="UP001162992"/>
    </source>
</evidence>
<evidence type="ECO:0000313" key="1">
    <source>
        <dbReference type="EMBL" id="KAJ7555411.1"/>
    </source>
</evidence>
<organism evidence="1 2">
    <name type="scientific">Diphasiastrum complanatum</name>
    <name type="common">Issler's clubmoss</name>
    <name type="synonym">Lycopodium complanatum</name>
    <dbReference type="NCBI Taxonomy" id="34168"/>
    <lineage>
        <taxon>Eukaryota</taxon>
        <taxon>Viridiplantae</taxon>
        <taxon>Streptophyta</taxon>
        <taxon>Embryophyta</taxon>
        <taxon>Tracheophyta</taxon>
        <taxon>Lycopodiopsida</taxon>
        <taxon>Lycopodiales</taxon>
        <taxon>Lycopodiaceae</taxon>
        <taxon>Lycopodioideae</taxon>
        <taxon>Diphasiastrum</taxon>
    </lineage>
</organism>
<protein>
    <submittedName>
        <fullName evidence="1">Uncharacterized protein</fullName>
    </submittedName>
</protein>
<name>A0ACC2DMJ8_DIPCM</name>
<reference evidence="2" key="1">
    <citation type="journal article" date="2024" name="Proc. Natl. Acad. Sci. U.S.A.">
        <title>Extraordinary preservation of gene collinearity over three hundred million years revealed in homosporous lycophytes.</title>
        <authorList>
            <person name="Li C."/>
            <person name="Wickell D."/>
            <person name="Kuo L.Y."/>
            <person name="Chen X."/>
            <person name="Nie B."/>
            <person name="Liao X."/>
            <person name="Peng D."/>
            <person name="Ji J."/>
            <person name="Jenkins J."/>
            <person name="Williams M."/>
            <person name="Shu S."/>
            <person name="Plott C."/>
            <person name="Barry K."/>
            <person name="Rajasekar S."/>
            <person name="Grimwood J."/>
            <person name="Han X."/>
            <person name="Sun S."/>
            <person name="Hou Z."/>
            <person name="He W."/>
            <person name="Dai G."/>
            <person name="Sun C."/>
            <person name="Schmutz J."/>
            <person name="Leebens-Mack J.H."/>
            <person name="Li F.W."/>
            <person name="Wang L."/>
        </authorList>
    </citation>
    <scope>NUCLEOTIDE SEQUENCE [LARGE SCALE GENOMIC DNA]</scope>
    <source>
        <strain evidence="2">cv. PW_Plant_1</strain>
    </source>
</reference>
<accession>A0ACC2DMJ8</accession>
<dbReference type="Proteomes" id="UP001162992">
    <property type="component" value="Chromosome 5"/>
</dbReference>
<dbReference type="EMBL" id="CM055096">
    <property type="protein sequence ID" value="KAJ7555411.1"/>
    <property type="molecule type" value="Genomic_DNA"/>
</dbReference>